<feature type="compositionally biased region" description="Basic and acidic residues" evidence="1">
    <location>
        <begin position="220"/>
        <end position="234"/>
    </location>
</feature>
<keyword evidence="4" id="KW-1185">Reference proteome</keyword>
<feature type="transmembrane region" description="Helical" evidence="2">
    <location>
        <begin position="107"/>
        <end position="135"/>
    </location>
</feature>
<comment type="caution">
    <text evidence="3">The sequence shown here is derived from an EMBL/GenBank/DDBJ whole genome shotgun (WGS) entry which is preliminary data.</text>
</comment>
<reference evidence="3 4" key="1">
    <citation type="submission" date="2018-06" db="EMBL/GenBank/DDBJ databases">
        <title>Actinomadura craniellae sp. nov. isolated from marine sponge Craniella sp.</title>
        <authorList>
            <person name="Li L."/>
            <person name="Xu Q.H."/>
            <person name="Lin H.W."/>
            <person name="Lu Y.H."/>
        </authorList>
    </citation>
    <scope>NUCLEOTIDE SEQUENCE [LARGE SCALE GENOMIC DNA]</scope>
    <source>
        <strain evidence="3 4">LHW63021</strain>
    </source>
</reference>
<evidence type="ECO:0000256" key="1">
    <source>
        <dbReference type="SAM" id="MobiDB-lite"/>
    </source>
</evidence>
<feature type="transmembrane region" description="Helical" evidence="2">
    <location>
        <begin position="20"/>
        <end position="38"/>
    </location>
</feature>
<keyword evidence="2" id="KW-0472">Membrane</keyword>
<dbReference type="OrthoDB" id="5184470at2"/>
<proteinExistence type="predicted"/>
<dbReference type="Pfam" id="PF05552">
    <property type="entry name" value="MS_channel_1st_1"/>
    <property type="match status" value="2"/>
</dbReference>
<keyword evidence="2" id="KW-0812">Transmembrane</keyword>
<dbReference type="AlphaFoldDB" id="A0A365H6A5"/>
<dbReference type="RefSeq" id="WP_111866437.1">
    <property type="nucleotide sequence ID" value="NZ_QLYX01000005.1"/>
</dbReference>
<dbReference type="Gene3D" id="1.10.287.1260">
    <property type="match status" value="1"/>
</dbReference>
<accession>A0A365H6A5</accession>
<organism evidence="3 4">
    <name type="scientific">Actinomadura craniellae</name>
    <dbReference type="NCBI Taxonomy" id="2231787"/>
    <lineage>
        <taxon>Bacteria</taxon>
        <taxon>Bacillati</taxon>
        <taxon>Actinomycetota</taxon>
        <taxon>Actinomycetes</taxon>
        <taxon>Streptosporangiales</taxon>
        <taxon>Thermomonosporaceae</taxon>
        <taxon>Actinomadura</taxon>
    </lineage>
</organism>
<keyword evidence="2" id="KW-1133">Transmembrane helix</keyword>
<feature type="transmembrane region" description="Helical" evidence="2">
    <location>
        <begin position="178"/>
        <end position="199"/>
    </location>
</feature>
<feature type="transmembrane region" description="Helical" evidence="2">
    <location>
        <begin position="147"/>
        <end position="166"/>
    </location>
</feature>
<dbReference type="EMBL" id="QLYX01000005">
    <property type="protein sequence ID" value="RAY14532.1"/>
    <property type="molecule type" value="Genomic_DNA"/>
</dbReference>
<dbReference type="InterPro" id="IPR008910">
    <property type="entry name" value="MSC_TM_helix"/>
</dbReference>
<evidence type="ECO:0000256" key="2">
    <source>
        <dbReference type="SAM" id="Phobius"/>
    </source>
</evidence>
<feature type="region of interest" description="Disordered" evidence="1">
    <location>
        <begin position="220"/>
        <end position="283"/>
    </location>
</feature>
<sequence length="283" mass="29890">MDFQQTLRNWGNALGDVVPKLVAFIAILAIGWIIARLLQKLVDVVLERVGFDRMVERGVVGDTLRRSKYDASSIVAKIVFYLILLIALQLAFSAFGPNPVSTLLSSVVAWLPLLIVAIVIIVVAAAIAGAVRDLISTALSTRSYGRFVANAAAVFILALGIIAALAQVGIATAITGPLLIAVLATIGAILAIGVGGGMIRPMEARWNRWLEQIEQEARTVPRGGAYERGREDAARGGPVPAEPGAERPGDRTTPSTTTAERPGGASESGATESGEAFRRGREK</sequence>
<feature type="compositionally biased region" description="Low complexity" evidence="1">
    <location>
        <begin position="263"/>
        <end position="274"/>
    </location>
</feature>
<feature type="transmembrane region" description="Helical" evidence="2">
    <location>
        <begin position="74"/>
        <end position="95"/>
    </location>
</feature>
<evidence type="ECO:0000313" key="3">
    <source>
        <dbReference type="EMBL" id="RAY14532.1"/>
    </source>
</evidence>
<protein>
    <submittedName>
        <fullName evidence="3">Uncharacterized protein</fullName>
    </submittedName>
</protein>
<evidence type="ECO:0000313" key="4">
    <source>
        <dbReference type="Proteomes" id="UP000251891"/>
    </source>
</evidence>
<dbReference type="Proteomes" id="UP000251891">
    <property type="component" value="Unassembled WGS sequence"/>
</dbReference>
<gene>
    <name evidence="3" type="ORF">DPM19_12170</name>
</gene>
<name>A0A365H6A5_9ACTN</name>